<evidence type="ECO:0000313" key="2">
    <source>
        <dbReference type="Proteomes" id="UP000544331"/>
    </source>
</evidence>
<proteinExistence type="predicted"/>
<dbReference type="OrthoDB" id="5213630at2759"/>
<name>A0A8H5YJS1_9HYPO</name>
<reference evidence="1 2" key="1">
    <citation type="submission" date="2020-05" db="EMBL/GenBank/DDBJ databases">
        <title>Identification and distribution of gene clusters putatively required for synthesis of sphingolipid metabolism inhibitors in phylogenetically diverse species of the filamentous fungus Fusarium.</title>
        <authorList>
            <person name="Kim H.-S."/>
            <person name="Busman M."/>
            <person name="Brown D.W."/>
            <person name="Divon H."/>
            <person name="Uhlig S."/>
            <person name="Proctor R.H."/>
        </authorList>
    </citation>
    <scope>NUCLEOTIDE SEQUENCE [LARGE SCALE GENOMIC DNA]</scope>
    <source>
        <strain evidence="1 2">NRRL 66235</strain>
    </source>
</reference>
<keyword evidence="2" id="KW-1185">Reference proteome</keyword>
<sequence length="310" mass="34921">MPRFLRVPFRLCSADDVPAIGNSSNIIFAPWQVTRLDEISGAWSKLLIADDYKNFLLSAYIWAIVESVFTTGRKFCSGGHNINLKAMRAAFLEYASEVDNPSRPGPTLRHVARWFAQGTALFGHFRRDQIAFRREARLEVEGLQRFCNIAADKSGTDFHQEMKSILEAALDLDEMLMSSKAIFLVHWPQDEQPDILQQFDIDKMESLAHTRELSSETMVKFLISPMLIKVGNADGCNYDTSCGKEEQEEWESNCRGMRLVGGTKSVSPRGGIDDAAQYYSFWKGVQIVDRLMEDGALRYVLVGGRSGAKD</sequence>
<gene>
    <name evidence="1" type="ORF">FMUND_7701</name>
</gene>
<accession>A0A8H5YJS1</accession>
<dbReference type="AlphaFoldDB" id="A0A8H5YJS1"/>
<evidence type="ECO:0000313" key="1">
    <source>
        <dbReference type="EMBL" id="KAF5713870.1"/>
    </source>
</evidence>
<dbReference type="EMBL" id="JAAOAN010000258">
    <property type="protein sequence ID" value="KAF5713870.1"/>
    <property type="molecule type" value="Genomic_DNA"/>
</dbReference>
<comment type="caution">
    <text evidence="1">The sequence shown here is derived from an EMBL/GenBank/DDBJ whole genome shotgun (WGS) entry which is preliminary data.</text>
</comment>
<protein>
    <submittedName>
        <fullName evidence="1">Uncharacterized protein</fullName>
    </submittedName>
</protein>
<organism evidence="1 2">
    <name type="scientific">Fusarium mundagurra</name>
    <dbReference type="NCBI Taxonomy" id="1567541"/>
    <lineage>
        <taxon>Eukaryota</taxon>
        <taxon>Fungi</taxon>
        <taxon>Dikarya</taxon>
        <taxon>Ascomycota</taxon>
        <taxon>Pezizomycotina</taxon>
        <taxon>Sordariomycetes</taxon>
        <taxon>Hypocreomycetidae</taxon>
        <taxon>Hypocreales</taxon>
        <taxon>Nectriaceae</taxon>
        <taxon>Fusarium</taxon>
        <taxon>Fusarium fujikuroi species complex</taxon>
    </lineage>
</organism>
<dbReference type="Proteomes" id="UP000544331">
    <property type="component" value="Unassembled WGS sequence"/>
</dbReference>